<dbReference type="PANTHER" id="PTHR13742:SF17">
    <property type="entry name" value="RE32990P-RELATED"/>
    <property type="match status" value="1"/>
</dbReference>
<dbReference type="GO" id="GO:0030154">
    <property type="term" value="P:cell differentiation"/>
    <property type="evidence" value="ECO:0007669"/>
    <property type="project" value="TreeGrafter"/>
</dbReference>
<dbReference type="SMART" id="SM01367">
    <property type="entry name" value="DUF3452"/>
    <property type="match status" value="1"/>
</dbReference>
<dbReference type="PANTHER" id="PTHR13742">
    <property type="entry name" value="RETINOBLASTOMA-ASSOCIATED PROTEIN RB -RELATED"/>
    <property type="match status" value="1"/>
</dbReference>
<gene>
    <name evidence="12" type="ORF">ZIOFF_067596</name>
</gene>
<dbReference type="GO" id="GO:0006357">
    <property type="term" value="P:regulation of transcription by RNA polymerase II"/>
    <property type="evidence" value="ECO:0007669"/>
    <property type="project" value="InterPro"/>
</dbReference>
<feature type="region of interest" description="Disordered" evidence="9">
    <location>
        <begin position="987"/>
        <end position="1007"/>
    </location>
</feature>
<comment type="caution">
    <text evidence="12">The sequence shown here is derived from an EMBL/GenBank/DDBJ whole genome shotgun (WGS) entry which is preliminary data.</text>
</comment>
<dbReference type="AlphaFoldDB" id="A0A8J5CE17"/>
<dbReference type="GO" id="GO:0005634">
    <property type="term" value="C:nucleus"/>
    <property type="evidence" value="ECO:0007669"/>
    <property type="project" value="UniProtKB-SubCell"/>
</dbReference>
<dbReference type="InterPro" id="IPR036915">
    <property type="entry name" value="Cyclin-like_sf"/>
</dbReference>
<name>A0A8J5CE17_ZINOF</name>
<feature type="domain" description="Retinoblastoma-associated protein A-box" evidence="11">
    <location>
        <begin position="413"/>
        <end position="614"/>
    </location>
</feature>
<keyword evidence="13" id="KW-1185">Reference proteome</keyword>
<keyword evidence="4" id="KW-0805">Transcription regulation</keyword>
<dbReference type="Pfam" id="PF01858">
    <property type="entry name" value="RB_A"/>
    <property type="match status" value="1"/>
</dbReference>
<evidence type="ECO:0000256" key="1">
    <source>
        <dbReference type="ARBA" id="ARBA00004123"/>
    </source>
</evidence>
<keyword evidence="7" id="KW-0131">Cell cycle</keyword>
<dbReference type="GO" id="GO:0005667">
    <property type="term" value="C:transcription regulator complex"/>
    <property type="evidence" value="ECO:0007669"/>
    <property type="project" value="TreeGrafter"/>
</dbReference>
<keyword evidence="6" id="KW-0539">Nucleus</keyword>
<dbReference type="FunFam" id="1.10.472.10:FF:000067">
    <property type="entry name" value="Retinoblastoma-related protein 1"/>
    <property type="match status" value="1"/>
</dbReference>
<dbReference type="Pfam" id="PF01857">
    <property type="entry name" value="RB_B"/>
    <property type="match status" value="1"/>
</dbReference>
<feature type="domain" description="Retinoblastoma-associated protein N-terminal" evidence="10">
    <location>
        <begin position="92"/>
        <end position="239"/>
    </location>
</feature>
<dbReference type="SMART" id="SM01368">
    <property type="entry name" value="RB_A"/>
    <property type="match status" value="1"/>
</dbReference>
<dbReference type="InterPro" id="IPR028309">
    <property type="entry name" value="RB_fam"/>
</dbReference>
<keyword evidence="5" id="KW-0804">Transcription</keyword>
<dbReference type="GO" id="GO:0000785">
    <property type="term" value="C:chromatin"/>
    <property type="evidence" value="ECO:0007669"/>
    <property type="project" value="TreeGrafter"/>
</dbReference>
<dbReference type="SUPFAM" id="SSF47954">
    <property type="entry name" value="Cyclin-like"/>
    <property type="match status" value="2"/>
</dbReference>
<dbReference type="InterPro" id="IPR002720">
    <property type="entry name" value="RB_A"/>
</dbReference>
<dbReference type="GO" id="GO:2000134">
    <property type="term" value="P:negative regulation of G1/S transition of mitotic cell cycle"/>
    <property type="evidence" value="ECO:0007669"/>
    <property type="project" value="TreeGrafter"/>
</dbReference>
<dbReference type="InterPro" id="IPR002719">
    <property type="entry name" value="RB_B"/>
</dbReference>
<sequence length="1007" mass="113114">MSPGVGAARMEEPALPVSSSDPQETDGVIVRFADLCQLKELALGECVKRDAMDVFRKGKNLFFASSTSLGTRSPEEMGRYWSAFVLFSVPRLIEGEVKEGQKKERASLCWILSACKLKIVDFFNEFPLLSLKAGHIFCELYGSDWEKRLKVKELQENVLQLIDMSRFYKTGFQELFSMNNMMNKDRDSTDYGSSENVLDFYRFGWMLFLALRPQSLSHCKNVVTCKNELVSVLAILILHIPPKFRKFCVQETSILFKQSHKKVNLLASLSEIYHTSEDELKRTMEKIHSLIVDVLKKKPYSASEFKSESLDNIDTDGLTYFEDLLERESLNSSLAILEKIYDESLSIRGELDERIFINTEVNILSSESAGGTTSLYNAECNASPSKTIACHLAPNSPTSLNGSLVHNSKMTLTPVSTAMTTARWLRDIISPLPSEPSAELQCFFSSCNQDIMNIVTHRASIILETIFPSPFGECSISGSFQSANLSEDIAWAHERKMEALKLYYKVLKAISLAESRLLNHNNLTPLLSNERFHRCLLACAAELVLATHKTVILMFPAVLDRTGLTAFDMSKVIETFIRYEETLPRELKRHLNSLEERLLESMAWERGSSLYNSLILARPALAGEINSLGLLAEPMPSLDAIAMHQDISNGCMLPKVSQKIDAFPDNRGEPRSPKRLCTESKSLLPQCGSTPTGKKHILSFSCFKFKSPSLQSKFASPSQSNPAGGEIYAETGIKVFFNKILKLAAIRIKSLCEKIELPQQILEHVFCLFQQILAHRTALFFNRHIDQIILCSLYGVVKVCRIGLTFMSIIDCYQKQPQCKPQVFKSIFVALPSDNRNGRMVQEHVDIITFYNQIFVPSVKPLLVEIQTNGVTAEEKNHTDGQTPNSPKLCQFPSLPDMSPKKVSAAHNVYVSPMRQTKMDALLSPSSRSYYACIGESTRAYRSPSSDLLDINNCLNGNRRRISGRLNFDFVSDAVVARFLSSQNDSCVSSNVHETPNLPMKREEPDS</sequence>
<organism evidence="12 13">
    <name type="scientific">Zingiber officinale</name>
    <name type="common">Ginger</name>
    <name type="synonym">Amomum zingiber</name>
    <dbReference type="NCBI Taxonomy" id="94328"/>
    <lineage>
        <taxon>Eukaryota</taxon>
        <taxon>Viridiplantae</taxon>
        <taxon>Streptophyta</taxon>
        <taxon>Embryophyta</taxon>
        <taxon>Tracheophyta</taxon>
        <taxon>Spermatophyta</taxon>
        <taxon>Magnoliopsida</taxon>
        <taxon>Liliopsida</taxon>
        <taxon>Zingiberales</taxon>
        <taxon>Zingiberaceae</taxon>
        <taxon>Zingiber</taxon>
    </lineage>
</organism>
<evidence type="ECO:0000256" key="9">
    <source>
        <dbReference type="SAM" id="MobiDB-lite"/>
    </source>
</evidence>
<dbReference type="GO" id="GO:0000977">
    <property type="term" value="F:RNA polymerase II transcription regulatory region sequence-specific DNA binding"/>
    <property type="evidence" value="ECO:0007669"/>
    <property type="project" value="TreeGrafter"/>
</dbReference>
<protein>
    <recommendedName>
        <fullName evidence="14">Retinoblastoma-related protein</fullName>
    </recommendedName>
</protein>
<evidence type="ECO:0000256" key="6">
    <source>
        <dbReference type="ARBA" id="ARBA00023242"/>
    </source>
</evidence>
<dbReference type="Pfam" id="PF11934">
    <property type="entry name" value="DUF3452"/>
    <property type="match status" value="1"/>
</dbReference>
<feature type="region of interest" description="Disordered" evidence="9">
    <location>
        <begin position="1"/>
        <end position="23"/>
    </location>
</feature>
<evidence type="ECO:0000256" key="3">
    <source>
        <dbReference type="ARBA" id="ARBA00022491"/>
    </source>
</evidence>
<evidence type="ECO:0000256" key="5">
    <source>
        <dbReference type="ARBA" id="ARBA00023163"/>
    </source>
</evidence>
<evidence type="ECO:0008006" key="14">
    <source>
        <dbReference type="Google" id="ProtNLM"/>
    </source>
</evidence>
<dbReference type="InterPro" id="IPR024599">
    <property type="entry name" value="RB_N"/>
</dbReference>
<comment type="subcellular location">
    <subcellularLocation>
        <location evidence="1">Nucleus</location>
    </subcellularLocation>
</comment>
<evidence type="ECO:0000256" key="2">
    <source>
        <dbReference type="ARBA" id="ARBA00009475"/>
    </source>
</evidence>
<evidence type="ECO:0000256" key="8">
    <source>
        <dbReference type="ARBA" id="ARBA00025018"/>
    </source>
</evidence>
<proteinExistence type="inferred from homology"/>
<evidence type="ECO:0000259" key="10">
    <source>
        <dbReference type="SMART" id="SM01367"/>
    </source>
</evidence>
<comment type="similarity">
    <text evidence="2">Belongs to the retinoblastoma protein (RB) family.</text>
</comment>
<evidence type="ECO:0000256" key="7">
    <source>
        <dbReference type="ARBA" id="ARBA00023306"/>
    </source>
</evidence>
<evidence type="ECO:0000313" key="13">
    <source>
        <dbReference type="Proteomes" id="UP000734854"/>
    </source>
</evidence>
<evidence type="ECO:0000259" key="11">
    <source>
        <dbReference type="SMART" id="SM01368"/>
    </source>
</evidence>
<dbReference type="Proteomes" id="UP000734854">
    <property type="component" value="Unassembled WGS sequence"/>
</dbReference>
<comment type="function">
    <text evidence="8">Regulator of biological processes that recruits a histone deacetylase to control gene transcription. May play a role in the entry into mitosis, negatively regulating the cell proliferation. Formation of stable complexes with geminiviridae replication-associated proteins may create a cellular environment which favors viral DNA replication.</text>
</comment>
<reference evidence="12 13" key="1">
    <citation type="submission" date="2020-08" db="EMBL/GenBank/DDBJ databases">
        <title>Plant Genome Project.</title>
        <authorList>
            <person name="Zhang R.-G."/>
        </authorList>
    </citation>
    <scope>NUCLEOTIDE SEQUENCE [LARGE SCALE GENOMIC DNA]</scope>
    <source>
        <tissue evidence="12">Rhizome</tissue>
    </source>
</reference>
<dbReference type="FunFam" id="1.10.472.10:FF:000030">
    <property type="entry name" value="Retinoblastoma-related protein 1"/>
    <property type="match status" value="1"/>
</dbReference>
<accession>A0A8J5CE17</accession>
<evidence type="ECO:0000256" key="4">
    <source>
        <dbReference type="ARBA" id="ARBA00023015"/>
    </source>
</evidence>
<keyword evidence="3" id="KW-0678">Repressor</keyword>
<dbReference type="GO" id="GO:0032875">
    <property type="term" value="P:regulation of DNA endoreduplication"/>
    <property type="evidence" value="ECO:0007669"/>
    <property type="project" value="UniProtKB-ARBA"/>
</dbReference>
<dbReference type="Gene3D" id="1.10.472.10">
    <property type="entry name" value="Cyclin-like"/>
    <property type="match status" value="2"/>
</dbReference>
<evidence type="ECO:0000313" key="12">
    <source>
        <dbReference type="EMBL" id="KAG6473679.1"/>
    </source>
</evidence>
<dbReference type="EMBL" id="JACMSC010000019">
    <property type="protein sequence ID" value="KAG6473679.1"/>
    <property type="molecule type" value="Genomic_DNA"/>
</dbReference>